<dbReference type="EMBL" id="BMMZ01000001">
    <property type="protein sequence ID" value="GGL49188.1"/>
    <property type="molecule type" value="Genomic_DNA"/>
</dbReference>
<evidence type="ECO:0000259" key="8">
    <source>
        <dbReference type="SMART" id="SM00072"/>
    </source>
</evidence>
<evidence type="ECO:0000256" key="6">
    <source>
        <dbReference type="HAMAP-Rule" id="MF_00836"/>
    </source>
</evidence>
<dbReference type="Gene3D" id="3.40.50.300">
    <property type="entry name" value="P-loop containing nucleotide triphosphate hydrolases"/>
    <property type="match status" value="1"/>
</dbReference>
<accession>A0A917S0Y6</accession>
<dbReference type="RefSeq" id="WP_188893495.1">
    <property type="nucleotide sequence ID" value="NZ_BMMZ01000001.1"/>
</dbReference>
<comment type="caution">
    <text evidence="9">The sequence shown here is derived from an EMBL/GenBank/DDBJ whole genome shotgun (WGS) entry which is preliminary data.</text>
</comment>
<sequence>MTSPPEPESTGTDRAPSHRVGPGTFVAVVGGSGVGKDSVLGYARDRAAGVAFVQRVITRSPGTGEDSQHLTGAQFAAVADSGGFASTWQAHGLSYGLPISVDAVIRGGGIAIANVSRTVLGGLAARYEHLRVVRVSVSPDVRRVRLAARGREAEHDIAARLDRADPAPDTSADLEIVNNGTIAEAGELLLDFLRELRRQVGTD</sequence>
<dbReference type="NCBIfam" id="TIGR02322">
    <property type="entry name" value="phosphon_PhnN"/>
    <property type="match status" value="1"/>
</dbReference>
<evidence type="ECO:0000313" key="10">
    <source>
        <dbReference type="Proteomes" id="UP000613840"/>
    </source>
</evidence>
<comment type="pathway">
    <text evidence="2 6">Metabolic intermediate biosynthesis; 5-phospho-alpha-D-ribose 1-diphosphate biosynthesis; 5-phospho-alpha-D-ribose 1-diphosphate from D-ribose 5-phosphate (route II): step 3/3.</text>
</comment>
<dbReference type="SUPFAM" id="SSF52540">
    <property type="entry name" value="P-loop containing nucleoside triphosphate hydrolases"/>
    <property type="match status" value="1"/>
</dbReference>
<evidence type="ECO:0000256" key="1">
    <source>
        <dbReference type="ARBA" id="ARBA00000373"/>
    </source>
</evidence>
<evidence type="ECO:0000256" key="4">
    <source>
        <dbReference type="ARBA" id="ARBA00022741"/>
    </source>
</evidence>
<reference evidence="9" key="2">
    <citation type="submission" date="2020-09" db="EMBL/GenBank/DDBJ databases">
        <authorList>
            <person name="Sun Q."/>
            <person name="Zhou Y."/>
        </authorList>
    </citation>
    <scope>NUCLEOTIDE SEQUENCE</scope>
    <source>
        <strain evidence="9">CGMCC 4.7306</strain>
    </source>
</reference>
<comment type="function">
    <text evidence="6">Catalyzes the phosphorylation of ribose 1,5-bisphosphate to 5-phospho-D-ribosyl alpha-1-diphosphate (PRPP).</text>
</comment>
<organism evidence="9 10">
    <name type="scientific">Microlunatus endophyticus</name>
    <dbReference type="NCBI Taxonomy" id="1716077"/>
    <lineage>
        <taxon>Bacteria</taxon>
        <taxon>Bacillati</taxon>
        <taxon>Actinomycetota</taxon>
        <taxon>Actinomycetes</taxon>
        <taxon>Propionibacteriales</taxon>
        <taxon>Propionibacteriaceae</taxon>
        <taxon>Microlunatus</taxon>
    </lineage>
</organism>
<dbReference type="InterPro" id="IPR012699">
    <property type="entry name" value="PhnN"/>
</dbReference>
<evidence type="ECO:0000313" key="9">
    <source>
        <dbReference type="EMBL" id="GGL49188.1"/>
    </source>
</evidence>
<dbReference type="EC" id="2.7.4.23" evidence="6"/>
<feature type="region of interest" description="Disordered" evidence="7">
    <location>
        <begin position="1"/>
        <end position="22"/>
    </location>
</feature>
<feature type="domain" description="Guanylate kinase/L-type calcium channel beta subunit" evidence="8">
    <location>
        <begin position="22"/>
        <end position="197"/>
    </location>
</feature>
<reference evidence="9" key="1">
    <citation type="journal article" date="2014" name="Int. J. Syst. Evol. Microbiol.">
        <title>Complete genome sequence of Corynebacterium casei LMG S-19264T (=DSM 44701T), isolated from a smear-ripened cheese.</title>
        <authorList>
            <consortium name="US DOE Joint Genome Institute (JGI-PGF)"/>
            <person name="Walter F."/>
            <person name="Albersmeier A."/>
            <person name="Kalinowski J."/>
            <person name="Ruckert C."/>
        </authorList>
    </citation>
    <scope>NUCLEOTIDE SEQUENCE</scope>
    <source>
        <strain evidence="9">CGMCC 4.7306</strain>
    </source>
</reference>
<evidence type="ECO:0000256" key="7">
    <source>
        <dbReference type="SAM" id="MobiDB-lite"/>
    </source>
</evidence>
<dbReference type="GO" id="GO:0019634">
    <property type="term" value="P:organic phosphonate metabolic process"/>
    <property type="evidence" value="ECO:0007669"/>
    <property type="project" value="UniProtKB-UniRule"/>
</dbReference>
<evidence type="ECO:0000256" key="3">
    <source>
        <dbReference type="ARBA" id="ARBA00022679"/>
    </source>
</evidence>
<dbReference type="Proteomes" id="UP000613840">
    <property type="component" value="Unassembled WGS sequence"/>
</dbReference>
<keyword evidence="4 6" id="KW-0547">Nucleotide-binding</keyword>
<dbReference type="AlphaFoldDB" id="A0A917S0Y6"/>
<keyword evidence="10" id="KW-1185">Reference proteome</keyword>
<comment type="catalytic activity">
    <reaction evidence="1 6">
        <text>alpha-D-ribose 1,5-bisphosphate + ATP = 5-phospho-alpha-D-ribose 1-diphosphate + ADP</text>
        <dbReference type="Rhea" id="RHEA:20109"/>
        <dbReference type="ChEBI" id="CHEBI:30616"/>
        <dbReference type="ChEBI" id="CHEBI:58017"/>
        <dbReference type="ChEBI" id="CHEBI:68688"/>
        <dbReference type="ChEBI" id="CHEBI:456216"/>
        <dbReference type="EC" id="2.7.4.23"/>
    </reaction>
</comment>
<comment type="caution">
    <text evidence="6">Lacks conserved residue(s) required for the propagation of feature annotation.</text>
</comment>
<dbReference type="GO" id="GO:0005524">
    <property type="term" value="F:ATP binding"/>
    <property type="evidence" value="ECO:0007669"/>
    <property type="project" value="UniProtKB-KW"/>
</dbReference>
<comment type="similarity">
    <text evidence="6">Belongs to the ribose 1,5-bisphosphokinase family.</text>
</comment>
<evidence type="ECO:0000256" key="5">
    <source>
        <dbReference type="ARBA" id="ARBA00022840"/>
    </source>
</evidence>
<dbReference type="InterPro" id="IPR027417">
    <property type="entry name" value="P-loop_NTPase"/>
</dbReference>
<proteinExistence type="inferred from homology"/>
<dbReference type="GO" id="GO:0033863">
    <property type="term" value="F:ribose 1,5-bisphosphate phosphokinase activity"/>
    <property type="evidence" value="ECO:0007669"/>
    <property type="project" value="UniProtKB-UniRule"/>
</dbReference>
<evidence type="ECO:0000256" key="2">
    <source>
        <dbReference type="ARBA" id="ARBA00005069"/>
    </source>
</evidence>
<dbReference type="HAMAP" id="MF_00836">
    <property type="entry name" value="PhnN"/>
    <property type="match status" value="1"/>
</dbReference>
<keyword evidence="5 6" id="KW-0067">ATP-binding</keyword>
<name>A0A917S0Y6_9ACTN</name>
<dbReference type="SMART" id="SM00072">
    <property type="entry name" value="GuKc"/>
    <property type="match status" value="1"/>
</dbReference>
<gene>
    <name evidence="6" type="primary">phnN</name>
    <name evidence="9" type="ORF">GCM10011575_04140</name>
</gene>
<protein>
    <recommendedName>
        <fullName evidence="6">Ribose 1,5-bisphosphate phosphokinase PhnN</fullName>
        <ecNumber evidence="6">2.7.4.23</ecNumber>
    </recommendedName>
    <alternativeName>
        <fullName evidence="6">Ribose 1,5-bisphosphokinase</fullName>
    </alternativeName>
</protein>
<keyword evidence="3 6" id="KW-0808">Transferase</keyword>
<dbReference type="InterPro" id="IPR008145">
    <property type="entry name" value="GK/Ca_channel_bsu"/>
</dbReference>
<dbReference type="GO" id="GO:0006015">
    <property type="term" value="P:5-phosphoribose 1-diphosphate biosynthetic process"/>
    <property type="evidence" value="ECO:0007669"/>
    <property type="project" value="UniProtKB-UniRule"/>
</dbReference>